<evidence type="ECO:0000256" key="1">
    <source>
        <dbReference type="ARBA" id="ARBA00022679"/>
    </source>
</evidence>
<sequence>MLNFRKATKQDASSVAKLMMLAMDKIVFDFIGEKNDEKGTLFLENLIQQENNQYSYQNTIVVEYDNQIAGCTTFYDGVKLEELRKPVLDILKSSYNQVINPQDETQAGEIYIDTIAVSPDFQGKGIGSKILDYLIEEIAIKQNNVLGLLVDFDNPNAKKLYERKGFKVVGEKMLMNENHEHMQYHPQK</sequence>
<dbReference type="EMBL" id="FOUZ01000006">
    <property type="protein sequence ID" value="SFN08584.1"/>
    <property type="molecule type" value="Genomic_DNA"/>
</dbReference>
<dbReference type="InterPro" id="IPR016181">
    <property type="entry name" value="Acyl_CoA_acyltransferase"/>
</dbReference>
<dbReference type="STRING" id="684065.SAMN05421738_106147"/>
<dbReference type="CDD" id="cd04301">
    <property type="entry name" value="NAT_SF"/>
    <property type="match status" value="1"/>
</dbReference>
<dbReference type="OrthoDB" id="5319888at2"/>
<evidence type="ECO:0000313" key="5">
    <source>
        <dbReference type="Proteomes" id="UP000199149"/>
    </source>
</evidence>
<dbReference type="Pfam" id="PF00583">
    <property type="entry name" value="Acetyltransf_1"/>
    <property type="match status" value="1"/>
</dbReference>
<dbReference type="PANTHER" id="PTHR43420">
    <property type="entry name" value="ACETYLTRANSFERASE"/>
    <property type="match status" value="1"/>
</dbReference>
<dbReference type="InterPro" id="IPR000182">
    <property type="entry name" value="GNAT_dom"/>
</dbReference>
<evidence type="ECO:0000259" key="3">
    <source>
        <dbReference type="PROSITE" id="PS51186"/>
    </source>
</evidence>
<gene>
    <name evidence="4" type="ORF">SAMN05421738_106147</name>
</gene>
<reference evidence="5" key="1">
    <citation type="submission" date="2016-10" db="EMBL/GenBank/DDBJ databases">
        <authorList>
            <person name="Varghese N."/>
            <person name="Submissions S."/>
        </authorList>
    </citation>
    <scope>NUCLEOTIDE SEQUENCE [LARGE SCALE GENOMIC DNA]</scope>
    <source>
        <strain evidence="5">XJ109</strain>
    </source>
</reference>
<accession>A0A1I4W4F4</accession>
<evidence type="ECO:0000256" key="2">
    <source>
        <dbReference type="ARBA" id="ARBA00023315"/>
    </source>
</evidence>
<protein>
    <submittedName>
        <fullName evidence="4">Acetyltransferase (GNAT) family protein</fullName>
    </submittedName>
</protein>
<dbReference type="GO" id="GO:0016747">
    <property type="term" value="F:acyltransferase activity, transferring groups other than amino-acyl groups"/>
    <property type="evidence" value="ECO:0007669"/>
    <property type="project" value="InterPro"/>
</dbReference>
<dbReference type="SUPFAM" id="SSF55729">
    <property type="entry name" value="Acyl-CoA N-acyltransferases (Nat)"/>
    <property type="match status" value="1"/>
</dbReference>
<keyword evidence="5" id="KW-1185">Reference proteome</keyword>
<dbReference type="InterPro" id="IPR050680">
    <property type="entry name" value="YpeA/RimI_acetyltransf"/>
</dbReference>
<evidence type="ECO:0000313" key="4">
    <source>
        <dbReference type="EMBL" id="SFN08584.1"/>
    </source>
</evidence>
<keyword evidence="2" id="KW-0012">Acyltransferase</keyword>
<dbReference type="Gene3D" id="3.40.630.30">
    <property type="match status" value="1"/>
</dbReference>
<feature type="domain" description="N-acetyltransferase" evidence="3">
    <location>
        <begin position="2"/>
        <end position="187"/>
    </location>
</feature>
<dbReference type="Proteomes" id="UP000199149">
    <property type="component" value="Unassembled WGS sequence"/>
</dbReference>
<dbReference type="RefSeq" id="WP_092907997.1">
    <property type="nucleotide sequence ID" value="NZ_FOUZ01000006.1"/>
</dbReference>
<organism evidence="4 5">
    <name type="scientific">Algoriella xinjiangensis</name>
    <dbReference type="NCBI Taxonomy" id="684065"/>
    <lineage>
        <taxon>Bacteria</taxon>
        <taxon>Pseudomonadati</taxon>
        <taxon>Bacteroidota</taxon>
        <taxon>Flavobacteriia</taxon>
        <taxon>Flavobacteriales</taxon>
        <taxon>Weeksellaceae</taxon>
        <taxon>Algoriella</taxon>
    </lineage>
</organism>
<dbReference type="PROSITE" id="PS51186">
    <property type="entry name" value="GNAT"/>
    <property type="match status" value="1"/>
</dbReference>
<name>A0A1I4W4F4_9FLAO</name>
<dbReference type="AlphaFoldDB" id="A0A1I4W4F4"/>
<proteinExistence type="predicted"/>
<keyword evidence="1 4" id="KW-0808">Transferase</keyword>